<keyword evidence="3" id="KW-1185">Reference proteome</keyword>
<name>A0AAD9JQM1_9ANNE</name>
<organism evidence="2 3">
    <name type="scientific">Paralvinella palmiformis</name>
    <dbReference type="NCBI Taxonomy" id="53620"/>
    <lineage>
        <taxon>Eukaryota</taxon>
        <taxon>Metazoa</taxon>
        <taxon>Spiralia</taxon>
        <taxon>Lophotrochozoa</taxon>
        <taxon>Annelida</taxon>
        <taxon>Polychaeta</taxon>
        <taxon>Sedentaria</taxon>
        <taxon>Canalipalpata</taxon>
        <taxon>Terebellida</taxon>
        <taxon>Terebelliformia</taxon>
        <taxon>Alvinellidae</taxon>
        <taxon>Paralvinella</taxon>
    </lineage>
</organism>
<dbReference type="GO" id="GO:0007224">
    <property type="term" value="P:smoothened signaling pathway"/>
    <property type="evidence" value="ECO:0007669"/>
    <property type="project" value="TreeGrafter"/>
</dbReference>
<dbReference type="InterPro" id="IPR050387">
    <property type="entry name" value="Hedgehog_Signaling"/>
</dbReference>
<reference evidence="2" key="1">
    <citation type="journal article" date="2023" name="Mol. Biol. Evol.">
        <title>Third-Generation Sequencing Reveals the Adaptive Role of the Epigenome in Three Deep-Sea Polychaetes.</title>
        <authorList>
            <person name="Perez M."/>
            <person name="Aroh O."/>
            <person name="Sun Y."/>
            <person name="Lan Y."/>
            <person name="Juniper S.K."/>
            <person name="Young C.R."/>
            <person name="Angers B."/>
            <person name="Qian P.Y."/>
        </authorList>
    </citation>
    <scope>NUCLEOTIDE SEQUENCE</scope>
    <source>
        <strain evidence="2">P08H-3</strain>
    </source>
</reference>
<dbReference type="PANTHER" id="PTHR11889:SF31">
    <property type="entry name" value="PROTEIN HEDGEHOG"/>
    <property type="match status" value="1"/>
</dbReference>
<dbReference type="GO" id="GO:0010468">
    <property type="term" value="P:regulation of gene expression"/>
    <property type="evidence" value="ECO:0007669"/>
    <property type="project" value="TreeGrafter"/>
</dbReference>
<accession>A0AAD9JQM1</accession>
<comment type="caution">
    <text evidence="2">The sequence shown here is derived from an EMBL/GenBank/DDBJ whole genome shotgun (WGS) entry which is preliminary data.</text>
</comment>
<dbReference type="Proteomes" id="UP001208570">
    <property type="component" value="Unassembled WGS sequence"/>
</dbReference>
<dbReference type="Pfam" id="PF01079">
    <property type="entry name" value="Hint"/>
    <property type="match status" value="1"/>
</dbReference>
<proteinExistence type="predicted"/>
<evidence type="ECO:0000259" key="1">
    <source>
        <dbReference type="Pfam" id="PF01079"/>
    </source>
</evidence>
<feature type="domain" description="Hedgehog protein Hint" evidence="1">
    <location>
        <begin position="10"/>
        <end position="79"/>
    </location>
</feature>
<dbReference type="GO" id="GO:0001708">
    <property type="term" value="P:cell fate specification"/>
    <property type="evidence" value="ECO:0007669"/>
    <property type="project" value="TreeGrafter"/>
</dbReference>
<dbReference type="GO" id="GO:0005113">
    <property type="term" value="F:patched binding"/>
    <property type="evidence" value="ECO:0007669"/>
    <property type="project" value="TreeGrafter"/>
</dbReference>
<dbReference type="GO" id="GO:0016540">
    <property type="term" value="P:protein autoprocessing"/>
    <property type="evidence" value="ECO:0007669"/>
    <property type="project" value="InterPro"/>
</dbReference>
<dbReference type="GO" id="GO:0005615">
    <property type="term" value="C:extracellular space"/>
    <property type="evidence" value="ECO:0007669"/>
    <property type="project" value="TreeGrafter"/>
</dbReference>
<dbReference type="AlphaFoldDB" id="A0AAD9JQM1"/>
<gene>
    <name evidence="2" type="ORF">LSH36_193g15027</name>
</gene>
<dbReference type="InterPro" id="IPR001767">
    <property type="entry name" value="Hedgehog_Hint"/>
</dbReference>
<sequence length="122" mass="13842">MPRPQGSDYTQGAYVPLTTDGTLLVNDVRVSSYAAFPHHVAHTFMFPLRWAPFLASYVTPTNGDHPYVTFLKAIGEVIMPDRRYRSMKRDRSETIDQYTNIDYGSYGDDVITQPMTSDAQET</sequence>
<evidence type="ECO:0000313" key="2">
    <source>
        <dbReference type="EMBL" id="KAK2157392.1"/>
    </source>
</evidence>
<evidence type="ECO:0000313" key="3">
    <source>
        <dbReference type="Proteomes" id="UP001208570"/>
    </source>
</evidence>
<dbReference type="GO" id="GO:0005509">
    <property type="term" value="F:calcium ion binding"/>
    <property type="evidence" value="ECO:0007669"/>
    <property type="project" value="TreeGrafter"/>
</dbReference>
<protein>
    <recommendedName>
        <fullName evidence="1">Hedgehog protein Hint domain-containing protein</fullName>
    </recommendedName>
</protein>
<dbReference type="PANTHER" id="PTHR11889">
    <property type="entry name" value="HEDGEHOG"/>
    <property type="match status" value="1"/>
</dbReference>
<dbReference type="EMBL" id="JAODUP010000193">
    <property type="protein sequence ID" value="KAK2157392.1"/>
    <property type="molecule type" value="Genomic_DNA"/>
</dbReference>